<dbReference type="InterPro" id="IPR001466">
    <property type="entry name" value="Beta-lactam-related"/>
</dbReference>
<dbReference type="PANTHER" id="PTHR46825:SF7">
    <property type="entry name" value="D-ALANYL-D-ALANINE CARBOXYPEPTIDASE"/>
    <property type="match status" value="1"/>
</dbReference>
<dbReference type="AlphaFoldDB" id="A0A1H5W7M8"/>
<keyword evidence="3" id="KW-1185">Reference proteome</keyword>
<evidence type="ECO:0000313" key="2">
    <source>
        <dbReference type="EMBL" id="SEF95348.1"/>
    </source>
</evidence>
<dbReference type="EMBL" id="FNUZ01000002">
    <property type="protein sequence ID" value="SEF95348.1"/>
    <property type="molecule type" value="Genomic_DNA"/>
</dbReference>
<organism evidence="2 3">
    <name type="scientific">Thalassococcus halodurans</name>
    <dbReference type="NCBI Taxonomy" id="373675"/>
    <lineage>
        <taxon>Bacteria</taxon>
        <taxon>Pseudomonadati</taxon>
        <taxon>Pseudomonadota</taxon>
        <taxon>Alphaproteobacteria</taxon>
        <taxon>Rhodobacterales</taxon>
        <taxon>Roseobacteraceae</taxon>
        <taxon>Thalassococcus</taxon>
    </lineage>
</organism>
<dbReference type="SUPFAM" id="SSF56601">
    <property type="entry name" value="beta-lactamase/transpeptidase-like"/>
    <property type="match status" value="1"/>
</dbReference>
<dbReference type="InterPro" id="IPR050491">
    <property type="entry name" value="AmpC-like"/>
</dbReference>
<name>A0A1H5W7M8_9RHOB</name>
<dbReference type="PANTHER" id="PTHR46825">
    <property type="entry name" value="D-ALANYL-D-ALANINE-CARBOXYPEPTIDASE/ENDOPEPTIDASE AMPH"/>
    <property type="match status" value="1"/>
</dbReference>
<feature type="domain" description="Beta-lactamase-related" evidence="1">
    <location>
        <begin position="12"/>
        <end position="278"/>
    </location>
</feature>
<evidence type="ECO:0000259" key="1">
    <source>
        <dbReference type="Pfam" id="PF00144"/>
    </source>
</evidence>
<protein>
    <submittedName>
        <fullName evidence="2">Beta-lactamase</fullName>
    </submittedName>
</protein>
<evidence type="ECO:0000313" key="3">
    <source>
        <dbReference type="Proteomes" id="UP000236752"/>
    </source>
</evidence>
<dbReference type="Pfam" id="PF00144">
    <property type="entry name" value="Beta-lactamase"/>
    <property type="match status" value="1"/>
</dbReference>
<dbReference type="Gene3D" id="3.40.710.10">
    <property type="entry name" value="DD-peptidase/beta-lactamase superfamily"/>
    <property type="match status" value="1"/>
</dbReference>
<sequence length="297" mass="32735">MTQAKLSSDFHACIVKNGQVVLTQGRPDALFPWWSFSKTVLAAIALRAGVDLNLPLPNATYTLHQLLTHTARLPCYCDLPEYHSAVAAGETAWGFDDMEARVMSLPPKEQPAWRYSNYGYALARRRIENLSGKTLAEHMQALANHLGLNTVFLAETMNEFSKVHWPEAKRYDPKWVYHGCLVGTPAEAALMMDAIATGRLLSPDQFRTMNTCVDLGGALEGRPWTRCRYGLGVMSGEMGNVGRAIGHSGSGPFSSNAVYHFPDLPEPTTVAVFGHGSFEGHSENHIQTLINEKARHP</sequence>
<dbReference type="OrthoDB" id="5377981at2"/>
<dbReference type="InterPro" id="IPR012338">
    <property type="entry name" value="Beta-lactam/transpept-like"/>
</dbReference>
<dbReference type="RefSeq" id="WP_103909686.1">
    <property type="nucleotide sequence ID" value="NZ_FNUZ01000002.1"/>
</dbReference>
<proteinExistence type="predicted"/>
<accession>A0A1H5W7M8</accession>
<reference evidence="2 3" key="1">
    <citation type="submission" date="2016-10" db="EMBL/GenBank/DDBJ databases">
        <authorList>
            <person name="de Groot N.N."/>
        </authorList>
    </citation>
    <scope>NUCLEOTIDE SEQUENCE [LARGE SCALE GENOMIC DNA]</scope>
    <source>
        <strain evidence="2 3">DSM 26915</strain>
    </source>
</reference>
<dbReference type="Proteomes" id="UP000236752">
    <property type="component" value="Unassembled WGS sequence"/>
</dbReference>
<gene>
    <name evidence="2" type="ORF">SAMN04488045_1333</name>
</gene>